<evidence type="ECO:0000259" key="6">
    <source>
        <dbReference type="PROSITE" id="PS50048"/>
    </source>
</evidence>
<proteinExistence type="predicted"/>
<dbReference type="GO" id="GO:0000981">
    <property type="term" value="F:DNA-binding transcription factor activity, RNA polymerase II-specific"/>
    <property type="evidence" value="ECO:0007669"/>
    <property type="project" value="InterPro"/>
</dbReference>
<feature type="domain" description="Zn(2)-C6 fungal-type" evidence="6">
    <location>
        <begin position="15"/>
        <end position="54"/>
    </location>
</feature>
<dbReference type="Pfam" id="PF00172">
    <property type="entry name" value="Zn_clus"/>
    <property type="match status" value="1"/>
</dbReference>
<comment type="subcellular location">
    <subcellularLocation>
        <location evidence="1">Nucleus</location>
    </subcellularLocation>
</comment>
<dbReference type="InterPro" id="IPR036864">
    <property type="entry name" value="Zn2-C6_fun-type_DNA-bd_sf"/>
</dbReference>
<dbReference type="OrthoDB" id="2529474at2759"/>
<keyword evidence="2" id="KW-0479">Metal-binding</keyword>
<evidence type="ECO:0000313" key="8">
    <source>
        <dbReference type="Proteomes" id="UP000193467"/>
    </source>
</evidence>
<organism evidence="7 8">
    <name type="scientific">Leucosporidium creatinivorum</name>
    <dbReference type="NCBI Taxonomy" id="106004"/>
    <lineage>
        <taxon>Eukaryota</taxon>
        <taxon>Fungi</taxon>
        <taxon>Dikarya</taxon>
        <taxon>Basidiomycota</taxon>
        <taxon>Pucciniomycotina</taxon>
        <taxon>Microbotryomycetes</taxon>
        <taxon>Leucosporidiales</taxon>
        <taxon>Leucosporidium</taxon>
    </lineage>
</organism>
<dbReference type="InParanoid" id="A0A1Y2F036"/>
<evidence type="ECO:0000313" key="7">
    <source>
        <dbReference type="EMBL" id="ORY77193.1"/>
    </source>
</evidence>
<dbReference type="SUPFAM" id="SSF57701">
    <property type="entry name" value="Zn2/Cys6 DNA-binding domain"/>
    <property type="match status" value="1"/>
</dbReference>
<evidence type="ECO:0000256" key="5">
    <source>
        <dbReference type="ARBA" id="ARBA00023242"/>
    </source>
</evidence>
<dbReference type="GO" id="GO:0005634">
    <property type="term" value="C:nucleus"/>
    <property type="evidence" value="ECO:0007669"/>
    <property type="project" value="UniProtKB-SubCell"/>
</dbReference>
<dbReference type="PANTHER" id="PTHR47338">
    <property type="entry name" value="ZN(II)2CYS6 TRANSCRIPTION FACTOR (EUROFUNG)-RELATED"/>
    <property type="match status" value="1"/>
</dbReference>
<evidence type="ECO:0000256" key="1">
    <source>
        <dbReference type="ARBA" id="ARBA00004123"/>
    </source>
</evidence>
<keyword evidence="4" id="KW-0804">Transcription</keyword>
<dbReference type="AlphaFoldDB" id="A0A1Y2F036"/>
<dbReference type="EMBL" id="MCGR01000032">
    <property type="protein sequence ID" value="ORY77193.1"/>
    <property type="molecule type" value="Genomic_DNA"/>
</dbReference>
<dbReference type="InterPro" id="IPR050815">
    <property type="entry name" value="TF_fung"/>
</dbReference>
<dbReference type="PROSITE" id="PS50048">
    <property type="entry name" value="ZN2_CY6_FUNGAL_2"/>
    <property type="match status" value="1"/>
</dbReference>
<keyword evidence="8" id="KW-1185">Reference proteome</keyword>
<dbReference type="Gene3D" id="4.10.240.10">
    <property type="entry name" value="Zn(2)-C6 fungal-type DNA-binding domain"/>
    <property type="match status" value="1"/>
</dbReference>
<dbReference type="Proteomes" id="UP000193467">
    <property type="component" value="Unassembled WGS sequence"/>
</dbReference>
<dbReference type="PANTHER" id="PTHR47338:SF29">
    <property type="entry name" value="ZN(2)-C6 FUNGAL-TYPE DOMAIN-CONTAINING PROTEIN"/>
    <property type="match status" value="1"/>
</dbReference>
<dbReference type="InterPro" id="IPR001138">
    <property type="entry name" value="Zn2Cys6_DnaBD"/>
</dbReference>
<dbReference type="CDD" id="cd00067">
    <property type="entry name" value="GAL4"/>
    <property type="match status" value="1"/>
</dbReference>
<name>A0A1Y2F036_9BASI</name>
<accession>A0A1Y2F036</accession>
<evidence type="ECO:0000256" key="3">
    <source>
        <dbReference type="ARBA" id="ARBA00023015"/>
    </source>
</evidence>
<evidence type="ECO:0000256" key="4">
    <source>
        <dbReference type="ARBA" id="ARBA00023163"/>
    </source>
</evidence>
<dbReference type="GO" id="GO:0008270">
    <property type="term" value="F:zinc ion binding"/>
    <property type="evidence" value="ECO:0007669"/>
    <property type="project" value="InterPro"/>
</dbReference>
<protein>
    <recommendedName>
        <fullName evidence="6">Zn(2)-C6 fungal-type domain-containing protein</fullName>
    </recommendedName>
</protein>
<comment type="caution">
    <text evidence="7">The sequence shown here is derived from an EMBL/GenBank/DDBJ whole genome shotgun (WGS) entry which is preliminary data.</text>
</comment>
<keyword evidence="5" id="KW-0539">Nucleus</keyword>
<reference evidence="7 8" key="1">
    <citation type="submission" date="2016-07" db="EMBL/GenBank/DDBJ databases">
        <title>Pervasive Adenine N6-methylation of Active Genes in Fungi.</title>
        <authorList>
            <consortium name="DOE Joint Genome Institute"/>
            <person name="Mondo S.J."/>
            <person name="Dannebaum R.O."/>
            <person name="Kuo R.C."/>
            <person name="Labutti K."/>
            <person name="Haridas S."/>
            <person name="Kuo A."/>
            <person name="Salamov A."/>
            <person name="Ahrendt S.R."/>
            <person name="Lipzen A."/>
            <person name="Sullivan W."/>
            <person name="Andreopoulos W.B."/>
            <person name="Clum A."/>
            <person name="Lindquist E."/>
            <person name="Daum C."/>
            <person name="Ramamoorthy G.K."/>
            <person name="Gryganskyi A."/>
            <person name="Culley D."/>
            <person name="Magnuson J.K."/>
            <person name="James T.Y."/>
            <person name="O'Malley M.A."/>
            <person name="Stajich J.E."/>
            <person name="Spatafora J.W."/>
            <person name="Visel A."/>
            <person name="Grigoriev I.V."/>
        </authorList>
    </citation>
    <scope>NUCLEOTIDE SEQUENCE [LARGE SCALE GENOMIC DNA]</scope>
    <source>
        <strain evidence="7 8">62-1032</strain>
    </source>
</reference>
<keyword evidence="3" id="KW-0805">Transcription regulation</keyword>
<sequence>MRSADGAAPLAKGLACKRCKARKTRCSGERPACQACVRSARFKHLPVDQVRCVYGDALDELQDPRELGTGSYKAPRLSLDDRTSSASSFASTSSSNSFASTSTAGSFSASLSGYDTDATSPPLSSSSLSYTGLSLSLTLPPAPAYQHFGPPIPLARAQPLPPDPAISDLASNMSQQLDFRLPPLPQSLAARRRGAPLAIPIPQSPTYGFVPSSAPPTFGHFPTSQEALNPSAEAVEQQQAKHLVGPHFESGAVDDWNLPTPVYGGEGSATEIADDGLPTPLRELMEWGARVETGGAAVPGAMPLGMSPWPRYAPSSWEGGASGL</sequence>
<evidence type="ECO:0000256" key="2">
    <source>
        <dbReference type="ARBA" id="ARBA00022723"/>
    </source>
</evidence>
<gene>
    <name evidence="7" type="ORF">BCR35DRAFT_305460</name>
</gene>